<evidence type="ECO:0000313" key="3">
    <source>
        <dbReference type="Proteomes" id="UP000017836"/>
    </source>
</evidence>
<feature type="region of interest" description="Disordered" evidence="1">
    <location>
        <begin position="1"/>
        <end position="30"/>
    </location>
</feature>
<feature type="region of interest" description="Disordered" evidence="1">
    <location>
        <begin position="1009"/>
        <end position="1049"/>
    </location>
</feature>
<organism evidence="2 3">
    <name type="scientific">Amborella trichopoda</name>
    <dbReference type="NCBI Taxonomy" id="13333"/>
    <lineage>
        <taxon>Eukaryota</taxon>
        <taxon>Viridiplantae</taxon>
        <taxon>Streptophyta</taxon>
        <taxon>Embryophyta</taxon>
        <taxon>Tracheophyta</taxon>
        <taxon>Spermatophyta</taxon>
        <taxon>Magnoliopsida</taxon>
        <taxon>Amborellales</taxon>
        <taxon>Amborellaceae</taxon>
        <taxon>Amborella</taxon>
    </lineage>
</organism>
<reference evidence="3" key="1">
    <citation type="journal article" date="2013" name="Science">
        <title>The Amborella genome and the evolution of flowering plants.</title>
        <authorList>
            <consortium name="Amborella Genome Project"/>
        </authorList>
    </citation>
    <scope>NUCLEOTIDE SEQUENCE [LARGE SCALE GENOMIC DNA]</scope>
</reference>
<accession>W1PIF8</accession>
<gene>
    <name evidence="2" type="ORF">AMTR_s00012p00127030</name>
</gene>
<proteinExistence type="predicted"/>
<dbReference type="Proteomes" id="UP000017836">
    <property type="component" value="Unassembled WGS sequence"/>
</dbReference>
<dbReference type="Gramene" id="ERN07778">
    <property type="protein sequence ID" value="ERN07778"/>
    <property type="gene ID" value="AMTR_s00012p00127030"/>
</dbReference>
<feature type="compositionally biased region" description="Basic and acidic residues" evidence="1">
    <location>
        <begin position="1017"/>
        <end position="1035"/>
    </location>
</feature>
<dbReference type="PANTHER" id="PTHR34958">
    <property type="entry name" value="CONDITIONAL LOSS-OF-GROWTH 1"/>
    <property type="match status" value="1"/>
</dbReference>
<dbReference type="eggNOG" id="ENOG502QVGG">
    <property type="taxonomic scope" value="Eukaryota"/>
</dbReference>
<sequence length="1207" mass="133556">MEEQLKMESSFREGPPLGSSPPSFLMSSNPSSRIFQSEISQRLRSQKPPEPLRRAVADCLSSSHHGTPSPLALEAARTLRDYLVSSSTTDMAYNVLLDHALAERDRSPAVVLKCVALLKRYLLRYMPREQTLQQIDQFCVTLIAECDSLASRRVSPILRSSNHRNEASPVPTNAFSPSFHASTFSSGMLVKSINYVRGLVARHIPRRLFQPPGLAGAFNASNSKLPTLSSLMSRSFSSQLSPRGVSSRGSPETKEVAASSSKNSSGIARLYEVDDNYLAVDVLKWRWSGGHDLQPSVLSHAVTNSGDDMKPQVSNAHNFVEVGAATLRVGDVELKTEAPPGKYYDRLISEVDLDQLLQPSTVTAANNIASARAHLRAITASKRMVSGPHQVWDDAPTNTFRMRARPLFQYRYYSEQQPLRLTSAEVEEVIAAVCSEASVSSANLMPVSSKLTNYTGKQTMDVAVSVLIKLVIDMYMVDPKGAAPLTLSMLEEMLLSPKLTSRVRAFDLILNLGVHAHLLEPMLSDIPSTIEEEESSHEPEFSADEQLESLGQRCTRLSEQQNMPSAIESFESWLLNILHEILLLLVQIEEKEEAVWASALSCLLYMVCDRGKILRGRLEGLDIRVIKVLLEVSRESSWAEALHCKLICIFVNMFYKVASGPDSVVLSTPVFSIELVDLLGGIDLVCLEYSRANTMEEKRNLFALLLDYVVHQLNETCLAREGFMYGSDEIQPIAAMLTILDAPEAFHVSVKYGLEGVGGLLRRSTSATMSRSAVSGHFNSTLLEDIMKMFDTIITSVTHTDEEFVDMLRMTKAFKSLESIEKGCAGVSLDANEVKQAWATLHSLLHSQNTAYRQNGYIWLSELLVWTLVYGDMGNDIRPNIKKLQREIEIVKSQDSKIGSTVSLPTWIWCGLLKSKYNYIRWGFLVVLEKLLVRCQLLLNENDVQQVPGGDDLSEDHSNTSLDKAKVVIGIMNSALSLVVSISETDRITILKMCDLLFSQLCLKLHPPSEAPTPKVRSKESPNDLAGRDPFDGHLAKKPLGSQSLESSRSTLGSHMRHADYSTASMAALLLRGHASVPMQLVACVYTPLFFWPLIQLADAVTDDIALGVSVGSKGRGSLPGSVSDIRAALLLLLIGKCTADHAAFSDVGGEEFFRSLLDDSDARVAYYTSAFLLKRLMMEKPETYQRTLHNLVFRAQQVLCYLSSKF</sequence>
<dbReference type="EMBL" id="KI393609">
    <property type="protein sequence ID" value="ERN07778.1"/>
    <property type="molecule type" value="Genomic_DNA"/>
</dbReference>
<evidence type="ECO:0000313" key="2">
    <source>
        <dbReference type="EMBL" id="ERN07778.1"/>
    </source>
</evidence>
<feature type="compositionally biased region" description="Low complexity" evidence="1">
    <location>
        <begin position="14"/>
        <end position="30"/>
    </location>
</feature>
<dbReference type="OMA" id="MAVQVQE"/>
<feature type="compositionally biased region" description="Basic and acidic residues" evidence="1">
    <location>
        <begin position="1"/>
        <end position="11"/>
    </location>
</feature>
<dbReference type="PANTHER" id="PTHR34958:SF1">
    <property type="entry name" value="ARMADILLO-LIKE HELICAL DOMAIN-CONTAINING PROTEIN"/>
    <property type="match status" value="1"/>
</dbReference>
<name>W1PIF8_AMBTC</name>
<protein>
    <submittedName>
        <fullName evidence="2">Uncharacterized protein</fullName>
    </submittedName>
</protein>
<keyword evidence="3" id="KW-1185">Reference proteome</keyword>
<dbReference type="AlphaFoldDB" id="W1PIF8"/>
<dbReference type="HOGENOM" id="CLU_004225_0_0_1"/>
<feature type="region of interest" description="Disordered" evidence="1">
    <location>
        <begin position="238"/>
        <end position="261"/>
    </location>
</feature>
<dbReference type="SUPFAM" id="SSF48371">
    <property type="entry name" value="ARM repeat"/>
    <property type="match status" value="1"/>
</dbReference>
<dbReference type="InterPro" id="IPR016024">
    <property type="entry name" value="ARM-type_fold"/>
</dbReference>
<dbReference type="STRING" id="13333.W1PIF8"/>
<evidence type="ECO:0000256" key="1">
    <source>
        <dbReference type="SAM" id="MobiDB-lite"/>
    </source>
</evidence>